<dbReference type="AlphaFoldDB" id="A0A953HUP6"/>
<comment type="caution">
    <text evidence="1">The sequence shown here is derived from an EMBL/GenBank/DDBJ whole genome shotgun (WGS) entry which is preliminary data.</text>
</comment>
<sequence>MIINEKKKISFSDHGINPSTLAEEDVGLYIRAGSERLPDPAQVSKIYHYGAGVSGIQQKNLLKDIYYTYFPNAILSVEDDMLAAVRATLGDAPGIVCILGTGSNSCYFDGTSITENYQGFGYMIGDEGGGVDIGTRMIKLYYSKSLPEKLSRKLDDELADRSAFVKKLYTHEKPNRYLATFCQFAGKHQHLPVIRHEIQGSFQALIKNYLSKYPNNDKLPINFVGSISEHFRDILIESLESQGLMPGKFLTRPITELEKYHYKEL</sequence>
<dbReference type="Proteomes" id="UP000753961">
    <property type="component" value="Unassembled WGS sequence"/>
</dbReference>
<accession>A0A953HUP6</accession>
<protein>
    <recommendedName>
        <fullName evidence="3">BadF-type ATPase</fullName>
    </recommendedName>
</protein>
<dbReference type="SUPFAM" id="SSF53067">
    <property type="entry name" value="Actin-like ATPase domain"/>
    <property type="match status" value="2"/>
</dbReference>
<gene>
    <name evidence="1" type="ORF">KUV50_11630</name>
</gene>
<evidence type="ECO:0000313" key="1">
    <source>
        <dbReference type="EMBL" id="MBY5958790.1"/>
    </source>
</evidence>
<evidence type="ECO:0000313" key="2">
    <source>
        <dbReference type="Proteomes" id="UP000753961"/>
    </source>
</evidence>
<dbReference type="InterPro" id="IPR043129">
    <property type="entry name" value="ATPase_NBD"/>
</dbReference>
<proteinExistence type="predicted"/>
<dbReference type="EMBL" id="JAHVHU010000010">
    <property type="protein sequence ID" value="MBY5958790.1"/>
    <property type="molecule type" value="Genomic_DNA"/>
</dbReference>
<keyword evidence="2" id="KW-1185">Reference proteome</keyword>
<dbReference type="InterPro" id="IPR052519">
    <property type="entry name" value="Euk-type_GlcNAc_Kinase"/>
</dbReference>
<dbReference type="PANTHER" id="PTHR43190:SF3">
    <property type="entry name" value="N-ACETYL-D-GLUCOSAMINE KINASE"/>
    <property type="match status" value="1"/>
</dbReference>
<evidence type="ECO:0008006" key="3">
    <source>
        <dbReference type="Google" id="ProtNLM"/>
    </source>
</evidence>
<dbReference type="RefSeq" id="WP_222580329.1">
    <property type="nucleotide sequence ID" value="NZ_JAHVHU010000010.1"/>
</dbReference>
<dbReference type="PANTHER" id="PTHR43190">
    <property type="entry name" value="N-ACETYL-D-GLUCOSAMINE KINASE"/>
    <property type="match status" value="1"/>
</dbReference>
<reference evidence="1" key="1">
    <citation type="submission" date="2021-06" db="EMBL/GenBank/DDBJ databases">
        <title>44 bacteria genomes isolated from Dapeng, Shenzhen.</title>
        <authorList>
            <person name="Zheng W."/>
            <person name="Yu S."/>
            <person name="Huang Y."/>
        </authorList>
    </citation>
    <scope>NUCLEOTIDE SEQUENCE</scope>
    <source>
        <strain evidence="1">DP5N28-2</strain>
    </source>
</reference>
<dbReference type="Gene3D" id="1.10.720.160">
    <property type="match status" value="1"/>
</dbReference>
<name>A0A953HUP6_9BACT</name>
<dbReference type="Gene3D" id="3.30.420.40">
    <property type="match status" value="2"/>
</dbReference>
<organism evidence="1 2">
    <name type="scientific">Membranihabitans marinus</name>
    <dbReference type="NCBI Taxonomy" id="1227546"/>
    <lineage>
        <taxon>Bacteria</taxon>
        <taxon>Pseudomonadati</taxon>
        <taxon>Bacteroidota</taxon>
        <taxon>Saprospiria</taxon>
        <taxon>Saprospirales</taxon>
        <taxon>Saprospiraceae</taxon>
        <taxon>Membranihabitans</taxon>
    </lineage>
</organism>